<feature type="chain" id="PRO_5017074811" description="DUF3826 domain-containing protein" evidence="1">
    <location>
        <begin position="34"/>
        <end position="216"/>
    </location>
</feature>
<comment type="caution">
    <text evidence="2">The sequence shown here is derived from an EMBL/GenBank/DDBJ whole genome shotgun (WGS) entry which is preliminary data.</text>
</comment>
<keyword evidence="1" id="KW-0732">Signal</keyword>
<evidence type="ECO:0000313" key="3">
    <source>
        <dbReference type="Proteomes" id="UP000250831"/>
    </source>
</evidence>
<feature type="signal peptide" evidence="1">
    <location>
        <begin position="1"/>
        <end position="33"/>
    </location>
</feature>
<reference evidence="2 3" key="1">
    <citation type="submission" date="2018-04" db="EMBL/GenBank/DDBJ databases">
        <title>Sphingobacterium sp. M46 Genome.</title>
        <authorList>
            <person name="Cheng J."/>
            <person name="Li Y."/>
        </authorList>
    </citation>
    <scope>NUCLEOTIDE SEQUENCE [LARGE SCALE GENOMIC DNA]</scope>
    <source>
        <strain evidence="2 3">M46</strain>
    </source>
</reference>
<proteinExistence type="predicted"/>
<keyword evidence="3" id="KW-1185">Reference proteome</keyword>
<evidence type="ECO:0000313" key="2">
    <source>
        <dbReference type="EMBL" id="PUV23550.1"/>
    </source>
</evidence>
<evidence type="ECO:0000256" key="1">
    <source>
        <dbReference type="SAM" id="SignalP"/>
    </source>
</evidence>
<gene>
    <name evidence="2" type="ORF">DCO56_16710</name>
</gene>
<protein>
    <recommendedName>
        <fullName evidence="4">DUF3826 domain-containing protein</fullName>
    </recommendedName>
</protein>
<accession>A0A363NS54</accession>
<dbReference type="Pfam" id="PF12875">
    <property type="entry name" value="DUF3826"/>
    <property type="match status" value="1"/>
</dbReference>
<dbReference type="Proteomes" id="UP000250831">
    <property type="component" value="Unassembled WGS sequence"/>
</dbReference>
<dbReference type="OrthoDB" id="1375905at2"/>
<name>A0A363NS54_9SPHI</name>
<dbReference type="EMBL" id="QCXX01000004">
    <property type="protein sequence ID" value="PUV23550.1"/>
    <property type="molecule type" value="Genomic_DNA"/>
</dbReference>
<organism evidence="2 3">
    <name type="scientific">Sphingobacterium athyrii</name>
    <dbReference type="NCBI Taxonomy" id="2152717"/>
    <lineage>
        <taxon>Bacteria</taxon>
        <taxon>Pseudomonadati</taxon>
        <taxon>Bacteroidota</taxon>
        <taxon>Sphingobacteriia</taxon>
        <taxon>Sphingobacteriales</taxon>
        <taxon>Sphingobacteriaceae</taxon>
        <taxon>Sphingobacterium</taxon>
    </lineage>
</organism>
<sequence length="216" mass="25351">MFNNNQKGINYFMPMKRFALLMFLFLSVSMTFSQTEDAYWKTITDRSEKIVAKLALQDQAKQEKAVHIIRDQYYLLNACYSLRDLKIKENTDKSLKEQITQETLQETTNLNQAFVKRLKEVLTDPEVEAVKNGMTYNVYPNTVKAYQDMIPRLTKDEVHMIDSLLYEARDFAMQAESSEKKHAWFGKYKGKINNYLASHGYNLKEEGDKWAARLKK</sequence>
<evidence type="ECO:0008006" key="4">
    <source>
        <dbReference type="Google" id="ProtNLM"/>
    </source>
</evidence>
<dbReference type="InterPro" id="IPR024284">
    <property type="entry name" value="DUF3826"/>
</dbReference>
<dbReference type="AlphaFoldDB" id="A0A363NS54"/>